<comment type="caution">
    <text evidence="9">The sequence shown here is derived from an EMBL/GenBank/DDBJ whole genome shotgun (WGS) entry which is preliminary data.</text>
</comment>
<dbReference type="GO" id="GO:0050660">
    <property type="term" value="F:flavin adenine dinucleotide binding"/>
    <property type="evidence" value="ECO:0007669"/>
    <property type="project" value="InterPro"/>
</dbReference>
<name>A0A4R4VZ62_9ACTN</name>
<dbReference type="PANTHER" id="PTHR43884:SF20">
    <property type="entry name" value="ACYL-COA DEHYDROGENASE FADE28"/>
    <property type="match status" value="1"/>
</dbReference>
<keyword evidence="3" id="KW-0285">Flavoprotein</keyword>
<dbReference type="EMBL" id="SMKO01000008">
    <property type="protein sequence ID" value="TDD11422.1"/>
    <property type="molecule type" value="Genomic_DNA"/>
</dbReference>
<comment type="cofactor">
    <cofactor evidence="1">
        <name>FAD</name>
        <dbReference type="ChEBI" id="CHEBI:57692"/>
    </cofactor>
</comment>
<feature type="compositionally biased region" description="Basic and acidic residues" evidence="6">
    <location>
        <begin position="10"/>
        <end position="21"/>
    </location>
</feature>
<dbReference type="InterPro" id="IPR036250">
    <property type="entry name" value="AcylCo_DH-like_C"/>
</dbReference>
<dbReference type="Pfam" id="PF00441">
    <property type="entry name" value="Acyl-CoA_dh_1"/>
    <property type="match status" value="2"/>
</dbReference>
<proteinExistence type="inferred from homology"/>
<keyword evidence="10" id="KW-1185">Reference proteome</keyword>
<dbReference type="InterPro" id="IPR013786">
    <property type="entry name" value="AcylCoA_DH/ox_N"/>
</dbReference>
<dbReference type="InterPro" id="IPR009075">
    <property type="entry name" value="AcylCo_DH/oxidase_C"/>
</dbReference>
<reference evidence="9 10" key="1">
    <citation type="submission" date="2019-03" db="EMBL/GenBank/DDBJ databases">
        <title>Draft genome sequences of novel Actinobacteria.</title>
        <authorList>
            <person name="Sahin N."/>
            <person name="Ay H."/>
            <person name="Saygin H."/>
        </authorList>
    </citation>
    <scope>NUCLEOTIDE SEQUENCE [LARGE SCALE GENOMIC DNA]</scope>
    <source>
        <strain evidence="9 10">KC310</strain>
    </source>
</reference>
<comment type="similarity">
    <text evidence="2">Belongs to the acyl-CoA dehydrogenase family.</text>
</comment>
<dbReference type="InterPro" id="IPR037069">
    <property type="entry name" value="AcylCoA_DH/ox_N_sf"/>
</dbReference>
<dbReference type="SUPFAM" id="SSF56645">
    <property type="entry name" value="Acyl-CoA dehydrogenase NM domain-like"/>
    <property type="match status" value="1"/>
</dbReference>
<dbReference type="Gene3D" id="1.10.540.10">
    <property type="entry name" value="Acyl-CoA dehydrogenase/oxidase, N-terminal domain"/>
    <property type="match status" value="1"/>
</dbReference>
<evidence type="ECO:0000256" key="5">
    <source>
        <dbReference type="ARBA" id="ARBA00023002"/>
    </source>
</evidence>
<evidence type="ECO:0000256" key="3">
    <source>
        <dbReference type="ARBA" id="ARBA00022630"/>
    </source>
</evidence>
<dbReference type="Proteomes" id="UP000295258">
    <property type="component" value="Unassembled WGS sequence"/>
</dbReference>
<evidence type="ECO:0000259" key="8">
    <source>
        <dbReference type="Pfam" id="PF02771"/>
    </source>
</evidence>
<dbReference type="InterPro" id="IPR009100">
    <property type="entry name" value="AcylCoA_DH/oxidase_NM_dom_sf"/>
</dbReference>
<gene>
    <name evidence="9" type="ORF">E1292_05760</name>
</gene>
<dbReference type="GO" id="GO:0003995">
    <property type="term" value="F:acyl-CoA dehydrogenase activity"/>
    <property type="evidence" value="ECO:0007669"/>
    <property type="project" value="TreeGrafter"/>
</dbReference>
<protein>
    <submittedName>
        <fullName evidence="9">Acyl-CoA dehydrogenase</fullName>
    </submittedName>
</protein>
<feature type="domain" description="Acyl-CoA dehydrogenase/oxidase C-terminal" evidence="7">
    <location>
        <begin position="216"/>
        <end position="275"/>
    </location>
</feature>
<dbReference type="Gene3D" id="1.20.140.10">
    <property type="entry name" value="Butyryl-CoA Dehydrogenase, subunit A, domain 3"/>
    <property type="match status" value="1"/>
</dbReference>
<dbReference type="AlphaFoldDB" id="A0A4R4VZ62"/>
<dbReference type="SUPFAM" id="SSF47203">
    <property type="entry name" value="Acyl-CoA dehydrogenase C-terminal domain-like"/>
    <property type="match status" value="1"/>
</dbReference>
<accession>A0A4R4VZ62</accession>
<keyword evidence="5" id="KW-0560">Oxidoreductase</keyword>
<feature type="domain" description="Acyl-CoA dehydrogenase/oxidase C-terminal" evidence="7">
    <location>
        <begin position="339"/>
        <end position="406"/>
    </location>
</feature>
<dbReference type="PANTHER" id="PTHR43884">
    <property type="entry name" value="ACYL-COA DEHYDROGENASE"/>
    <property type="match status" value="1"/>
</dbReference>
<evidence type="ECO:0000256" key="2">
    <source>
        <dbReference type="ARBA" id="ARBA00009347"/>
    </source>
</evidence>
<dbReference type="Pfam" id="PF02771">
    <property type="entry name" value="Acyl-CoA_dh_N"/>
    <property type="match status" value="1"/>
</dbReference>
<evidence type="ECO:0000256" key="1">
    <source>
        <dbReference type="ARBA" id="ARBA00001974"/>
    </source>
</evidence>
<evidence type="ECO:0000256" key="6">
    <source>
        <dbReference type="SAM" id="MobiDB-lite"/>
    </source>
</evidence>
<sequence length="415" mass="42460">MAGRVPLRAGRPDLRRHERDPAHHHRRTSPRAAQGGGPAVNFGFTGDQLALGATVRDVLRAHCPPAALRTERRPAWKQLAGLGFFGLLLPAGSGGLGLSLADALPALEETGRACLPGPVVETAVAAAYLQAGLPGLASGAVCVSVLPPGQAYAPDADLADLLVVARAGGWHLVRKESVRLAARPGVDPCRPLFEVGFDVSEDLGGAVEPALLGATVATAAQLIGVARELLAVTVAYARARTQFGVAVGSFQAVKHQLADVAVAVEFAAPLVHRAALSVGGPLWGPEDGPVSRPVRGLEDGPVSRPVRGPAGGPEDGPVSRPVGEPAAGPVSGQARGPLPSAGRDVSAAKAAAGEAAVRAARVALQVHGAIGYTEELDLRFWLARAWSLSTAYGTAAAHRERLRAAILNGGPGRYP</sequence>
<organism evidence="9 10">
    <name type="scientific">Nonomuraea deserti</name>
    <dbReference type="NCBI Taxonomy" id="1848322"/>
    <lineage>
        <taxon>Bacteria</taxon>
        <taxon>Bacillati</taxon>
        <taxon>Actinomycetota</taxon>
        <taxon>Actinomycetes</taxon>
        <taxon>Streptosporangiales</taxon>
        <taxon>Streptosporangiaceae</taxon>
        <taxon>Nonomuraea</taxon>
    </lineage>
</organism>
<feature type="domain" description="Acyl-CoA dehydrogenase/oxidase N-terminal" evidence="8">
    <location>
        <begin position="46"/>
        <end position="126"/>
    </location>
</feature>
<feature type="region of interest" description="Disordered" evidence="6">
    <location>
        <begin position="285"/>
        <end position="343"/>
    </location>
</feature>
<feature type="region of interest" description="Disordered" evidence="6">
    <location>
        <begin position="1"/>
        <end position="39"/>
    </location>
</feature>
<evidence type="ECO:0000313" key="9">
    <source>
        <dbReference type="EMBL" id="TDD11422.1"/>
    </source>
</evidence>
<evidence type="ECO:0000256" key="4">
    <source>
        <dbReference type="ARBA" id="ARBA00022827"/>
    </source>
</evidence>
<evidence type="ECO:0000313" key="10">
    <source>
        <dbReference type="Proteomes" id="UP000295258"/>
    </source>
</evidence>
<evidence type="ECO:0000259" key="7">
    <source>
        <dbReference type="Pfam" id="PF00441"/>
    </source>
</evidence>
<keyword evidence="4" id="KW-0274">FAD</keyword>